<evidence type="ECO:0000256" key="1">
    <source>
        <dbReference type="SAM" id="Phobius"/>
    </source>
</evidence>
<keyword evidence="1" id="KW-0472">Membrane</keyword>
<dbReference type="AlphaFoldDB" id="A0A318YJX4"/>
<dbReference type="RefSeq" id="XP_025478381.1">
    <property type="nucleotide sequence ID" value="XM_025617791.1"/>
</dbReference>
<evidence type="ECO:0000313" key="2">
    <source>
        <dbReference type="EMBL" id="PYH32903.1"/>
    </source>
</evidence>
<accession>A0A318YJX4</accession>
<proteinExistence type="predicted"/>
<evidence type="ECO:0000313" key="3">
    <source>
        <dbReference type="Proteomes" id="UP000247647"/>
    </source>
</evidence>
<organism evidence="2 3">
    <name type="scientific">Aspergillus neoniger (strain CBS 115656)</name>
    <dbReference type="NCBI Taxonomy" id="1448310"/>
    <lineage>
        <taxon>Eukaryota</taxon>
        <taxon>Fungi</taxon>
        <taxon>Dikarya</taxon>
        <taxon>Ascomycota</taxon>
        <taxon>Pezizomycotina</taxon>
        <taxon>Eurotiomycetes</taxon>
        <taxon>Eurotiomycetidae</taxon>
        <taxon>Eurotiales</taxon>
        <taxon>Aspergillaceae</taxon>
        <taxon>Aspergillus</taxon>
        <taxon>Aspergillus subgen. Circumdati</taxon>
    </lineage>
</organism>
<sequence length="75" mass="8933">MKTNKSTTSYLIVSLCPVLPLYYVLFPTASTIKNKNKTKYDDEKTNTKKQTCFCFCFFQTFVYLRHDEVDSIVWW</sequence>
<dbReference type="Proteomes" id="UP000247647">
    <property type="component" value="Unassembled WGS sequence"/>
</dbReference>
<reference evidence="2" key="1">
    <citation type="submission" date="2016-12" db="EMBL/GenBank/DDBJ databases">
        <title>The genomes of Aspergillus section Nigri reveals drivers in fungal speciation.</title>
        <authorList>
            <consortium name="DOE Joint Genome Institute"/>
            <person name="Vesth T.C."/>
            <person name="Nybo J."/>
            <person name="Theobald S."/>
            <person name="Brandl J."/>
            <person name="Frisvad J.C."/>
            <person name="Nielsen K.F."/>
            <person name="Lyhne E.K."/>
            <person name="Kogle M.E."/>
            <person name="Kuo A."/>
            <person name="Riley R."/>
            <person name="Clum A."/>
            <person name="Nolan M."/>
            <person name="Lipzen A."/>
            <person name="Salamov A."/>
            <person name="Henrissat B."/>
            <person name="Wiebenga A."/>
            <person name="De Vries R.P."/>
            <person name="Grigoriev I.V."/>
            <person name="Mortensen U.H."/>
            <person name="Andersen M.R."/>
            <person name="Baker S.E."/>
        </authorList>
    </citation>
    <scope>NUCLEOTIDE SEQUENCE [LARGE SCALE GENOMIC DNA]</scope>
    <source>
        <strain evidence="2">CBS 115656</strain>
    </source>
</reference>
<dbReference type="GeneID" id="37120247"/>
<dbReference type="EMBL" id="KZ821466">
    <property type="protein sequence ID" value="PYH32903.1"/>
    <property type="molecule type" value="Genomic_DNA"/>
</dbReference>
<name>A0A318YJX4_ASPNB</name>
<keyword evidence="3" id="KW-1185">Reference proteome</keyword>
<protein>
    <submittedName>
        <fullName evidence="2">Uncharacterized protein</fullName>
    </submittedName>
</protein>
<keyword evidence="1" id="KW-1133">Transmembrane helix</keyword>
<feature type="transmembrane region" description="Helical" evidence="1">
    <location>
        <begin position="7"/>
        <end position="26"/>
    </location>
</feature>
<keyword evidence="1" id="KW-0812">Transmembrane</keyword>
<gene>
    <name evidence="2" type="ORF">BO87DRAFT_100887</name>
</gene>